<organism evidence="7 8">
    <name type="scientific">Helianthus annuus</name>
    <name type="common">Common sunflower</name>
    <dbReference type="NCBI Taxonomy" id="4232"/>
    <lineage>
        <taxon>Eukaryota</taxon>
        <taxon>Viridiplantae</taxon>
        <taxon>Streptophyta</taxon>
        <taxon>Embryophyta</taxon>
        <taxon>Tracheophyta</taxon>
        <taxon>Spermatophyta</taxon>
        <taxon>Magnoliopsida</taxon>
        <taxon>eudicotyledons</taxon>
        <taxon>Gunneridae</taxon>
        <taxon>Pentapetalae</taxon>
        <taxon>asterids</taxon>
        <taxon>campanulids</taxon>
        <taxon>Asterales</taxon>
        <taxon>Asteraceae</taxon>
        <taxon>Asteroideae</taxon>
        <taxon>Heliantheae alliance</taxon>
        <taxon>Heliantheae</taxon>
        <taxon>Helianthus</taxon>
    </lineage>
</organism>
<dbReference type="PROSITE" id="PS00108">
    <property type="entry name" value="PROTEIN_KINASE_ST"/>
    <property type="match status" value="1"/>
</dbReference>
<dbReference type="GO" id="GO:0005524">
    <property type="term" value="F:ATP binding"/>
    <property type="evidence" value="ECO:0007669"/>
    <property type="project" value="UniProtKB-KW"/>
</dbReference>
<dbReference type="OrthoDB" id="4062651at2759"/>
<reference evidence="7" key="2">
    <citation type="submission" date="2017-02" db="EMBL/GenBank/DDBJ databases">
        <title>Sunflower complete genome.</title>
        <authorList>
            <person name="Langlade N."/>
            <person name="Munos S."/>
        </authorList>
    </citation>
    <scope>NUCLEOTIDE SEQUENCE [LARGE SCALE GENOMIC DNA]</scope>
    <source>
        <tissue evidence="7">Leaves</tissue>
    </source>
</reference>
<dbReference type="EMBL" id="CM007898">
    <property type="protein sequence ID" value="OTG13663.1"/>
    <property type="molecule type" value="Genomic_DNA"/>
</dbReference>
<dbReference type="InterPro" id="IPR000719">
    <property type="entry name" value="Prot_kinase_dom"/>
</dbReference>
<evidence type="ECO:0000313" key="6">
    <source>
        <dbReference type="EMBL" id="KAF5789030.1"/>
    </source>
</evidence>
<keyword evidence="2" id="KW-0067">ATP-binding</keyword>
<dbReference type="PROSITE" id="PS50011">
    <property type="entry name" value="PROTEIN_KINASE_DOM"/>
    <property type="match status" value="1"/>
</dbReference>
<keyword evidence="7" id="KW-0430">Lectin</keyword>
<evidence type="ECO:0000313" key="7">
    <source>
        <dbReference type="EMBL" id="OTG13663.1"/>
    </source>
</evidence>
<evidence type="ECO:0000256" key="2">
    <source>
        <dbReference type="ARBA" id="ARBA00022840"/>
    </source>
</evidence>
<dbReference type="Pfam" id="PF00069">
    <property type="entry name" value="Pkinase"/>
    <property type="match status" value="1"/>
</dbReference>
<dbReference type="FunFam" id="1.10.510.10:FF:000084">
    <property type="entry name" value="Wall-associated receptor kinase 2"/>
    <property type="match status" value="1"/>
</dbReference>
<reference evidence="6" key="3">
    <citation type="submission" date="2020-06" db="EMBL/GenBank/DDBJ databases">
        <title>Helianthus annuus Genome sequencing and assembly Release 2.</title>
        <authorList>
            <person name="Gouzy J."/>
            <person name="Langlade N."/>
            <person name="Munos S."/>
        </authorList>
    </citation>
    <scope>NUCLEOTIDE SEQUENCE</scope>
    <source>
        <tissue evidence="6">Leaves</tissue>
    </source>
</reference>
<dbReference type="Gene3D" id="1.10.510.10">
    <property type="entry name" value="Transferase(Phosphotransferase) domain 1"/>
    <property type="match status" value="1"/>
</dbReference>
<dbReference type="GO" id="GO:0007166">
    <property type="term" value="P:cell surface receptor signaling pathway"/>
    <property type="evidence" value="ECO:0000318"/>
    <property type="project" value="GO_Central"/>
</dbReference>
<comment type="catalytic activity">
    <reaction evidence="3">
        <text>L-seryl-[protein] + ATP = O-phospho-L-seryl-[protein] + ADP + H(+)</text>
        <dbReference type="Rhea" id="RHEA:17989"/>
        <dbReference type="Rhea" id="RHEA-COMP:9863"/>
        <dbReference type="Rhea" id="RHEA-COMP:11604"/>
        <dbReference type="ChEBI" id="CHEBI:15378"/>
        <dbReference type="ChEBI" id="CHEBI:29999"/>
        <dbReference type="ChEBI" id="CHEBI:30616"/>
        <dbReference type="ChEBI" id="CHEBI:83421"/>
        <dbReference type="ChEBI" id="CHEBI:456216"/>
    </reaction>
</comment>
<dbReference type="GO" id="GO:0030246">
    <property type="term" value="F:carbohydrate binding"/>
    <property type="evidence" value="ECO:0007669"/>
    <property type="project" value="UniProtKB-KW"/>
</dbReference>
<proteinExistence type="predicted"/>
<gene>
    <name evidence="7" type="ORF">HannXRQ_Chr09g0240641</name>
    <name evidence="6" type="ORF">HanXRQr2_Chr09g0366081</name>
</gene>
<evidence type="ECO:0000259" key="5">
    <source>
        <dbReference type="PROSITE" id="PS50011"/>
    </source>
</evidence>
<evidence type="ECO:0000256" key="3">
    <source>
        <dbReference type="ARBA" id="ARBA00047558"/>
    </source>
</evidence>
<evidence type="ECO:0000256" key="1">
    <source>
        <dbReference type="ARBA" id="ARBA00022741"/>
    </source>
</evidence>
<keyword evidence="6" id="KW-0808">Transferase</keyword>
<evidence type="ECO:0000256" key="4">
    <source>
        <dbReference type="ARBA" id="ARBA00047951"/>
    </source>
</evidence>
<dbReference type="SUPFAM" id="SSF56112">
    <property type="entry name" value="Protein kinase-like (PK-like)"/>
    <property type="match status" value="1"/>
</dbReference>
<dbReference type="SMART" id="SM00220">
    <property type="entry name" value="S_TKc"/>
    <property type="match status" value="1"/>
</dbReference>
<sequence length="347" mass="39244">MPWKRKELLREKFFQQNVTLISEDKPEKLLKLFSSKELAKATANYAENMIIGRGGCGIVYKGILPDKRVVAIKRYKISDQQLDRIINDIIILGQMDHMNVVQLLGCCLETEVPLVVYEFVSNDTLYHHIHNKSSGGGRLSWDSRLRIAHESTDALAYLHSDAKMTIIHGDVKSSNILLDENYTAKVADISTSRAIPMDDDRFITQFVGTIGYLDPVCFRTGKLTDKSDVYSFGVVLVELLTGSKPLDIKRSREDTNLATYFTKAKRDDRLLEIVDHQVLEEATVEQLIETCDVACRCLDKQAENRPSMKEVTMKLESIRNTNSLMNESEQVDLYDVLLAANGETSTT</sequence>
<protein>
    <submittedName>
        <fullName evidence="7">Putative concanavalin A-like lectin/glucanase domain-containing protein</fullName>
    </submittedName>
</protein>
<dbReference type="InterPro" id="IPR008271">
    <property type="entry name" value="Ser/Thr_kinase_AS"/>
</dbReference>
<feature type="domain" description="Protein kinase" evidence="5">
    <location>
        <begin position="45"/>
        <end position="325"/>
    </location>
</feature>
<name>A0A251TSF3_HELAN</name>
<evidence type="ECO:0000313" key="8">
    <source>
        <dbReference type="Proteomes" id="UP000215914"/>
    </source>
</evidence>
<dbReference type="PANTHER" id="PTHR27005:SF492">
    <property type="entry name" value="LOW QUALITY PROTEIN: WALL-ASSOCIATED RECEPTOR KINASE-LIKE 1"/>
    <property type="match status" value="1"/>
</dbReference>
<dbReference type="Proteomes" id="UP000215914">
    <property type="component" value="Chromosome 9"/>
</dbReference>
<comment type="catalytic activity">
    <reaction evidence="4">
        <text>L-threonyl-[protein] + ATP = O-phospho-L-threonyl-[protein] + ADP + H(+)</text>
        <dbReference type="Rhea" id="RHEA:46608"/>
        <dbReference type="Rhea" id="RHEA-COMP:11060"/>
        <dbReference type="Rhea" id="RHEA-COMP:11605"/>
        <dbReference type="ChEBI" id="CHEBI:15378"/>
        <dbReference type="ChEBI" id="CHEBI:30013"/>
        <dbReference type="ChEBI" id="CHEBI:30616"/>
        <dbReference type="ChEBI" id="CHEBI:61977"/>
        <dbReference type="ChEBI" id="CHEBI:456216"/>
    </reaction>
</comment>
<dbReference type="GO" id="GO:0005886">
    <property type="term" value="C:plasma membrane"/>
    <property type="evidence" value="ECO:0000318"/>
    <property type="project" value="GO_Central"/>
</dbReference>
<dbReference type="EMBL" id="MNCJ02000324">
    <property type="protein sequence ID" value="KAF5789030.1"/>
    <property type="molecule type" value="Genomic_DNA"/>
</dbReference>
<keyword evidence="1" id="KW-0547">Nucleotide-binding</keyword>
<accession>A0A251TSF3</accession>
<reference evidence="6 8" key="1">
    <citation type="journal article" date="2017" name="Nature">
        <title>The sunflower genome provides insights into oil metabolism, flowering and Asterid evolution.</title>
        <authorList>
            <person name="Badouin H."/>
            <person name="Gouzy J."/>
            <person name="Grassa C.J."/>
            <person name="Murat F."/>
            <person name="Staton S.E."/>
            <person name="Cottret L."/>
            <person name="Lelandais-Briere C."/>
            <person name="Owens G.L."/>
            <person name="Carrere S."/>
            <person name="Mayjonade B."/>
            <person name="Legrand L."/>
            <person name="Gill N."/>
            <person name="Kane N.C."/>
            <person name="Bowers J.E."/>
            <person name="Hubner S."/>
            <person name="Bellec A."/>
            <person name="Berard A."/>
            <person name="Berges H."/>
            <person name="Blanchet N."/>
            <person name="Boniface M.C."/>
            <person name="Brunel D."/>
            <person name="Catrice O."/>
            <person name="Chaidir N."/>
            <person name="Claudel C."/>
            <person name="Donnadieu C."/>
            <person name="Faraut T."/>
            <person name="Fievet G."/>
            <person name="Helmstetter N."/>
            <person name="King M."/>
            <person name="Knapp S.J."/>
            <person name="Lai Z."/>
            <person name="Le Paslier M.C."/>
            <person name="Lippi Y."/>
            <person name="Lorenzon L."/>
            <person name="Mandel J.R."/>
            <person name="Marage G."/>
            <person name="Marchand G."/>
            <person name="Marquand E."/>
            <person name="Bret-Mestries E."/>
            <person name="Morien E."/>
            <person name="Nambeesan S."/>
            <person name="Nguyen T."/>
            <person name="Pegot-Espagnet P."/>
            <person name="Pouilly N."/>
            <person name="Raftis F."/>
            <person name="Sallet E."/>
            <person name="Schiex T."/>
            <person name="Thomas J."/>
            <person name="Vandecasteele C."/>
            <person name="Vares D."/>
            <person name="Vear F."/>
            <person name="Vautrin S."/>
            <person name="Crespi M."/>
            <person name="Mangin B."/>
            <person name="Burke J.M."/>
            <person name="Salse J."/>
            <person name="Munos S."/>
            <person name="Vincourt P."/>
            <person name="Rieseberg L.H."/>
            <person name="Langlade N.B."/>
        </authorList>
    </citation>
    <scope>NUCLEOTIDE SEQUENCE [LARGE SCALE GENOMIC DNA]</scope>
    <source>
        <strain evidence="8">cv. SF193</strain>
        <tissue evidence="6">Leaves</tissue>
    </source>
</reference>
<dbReference type="InParanoid" id="A0A251TSF3"/>
<dbReference type="Gene3D" id="3.30.200.20">
    <property type="entry name" value="Phosphorylase Kinase, domain 1"/>
    <property type="match status" value="1"/>
</dbReference>
<dbReference type="Gramene" id="mRNA:HanXRQr2_Chr09g0366081">
    <property type="protein sequence ID" value="CDS:HanXRQr2_Chr09g0366081.1"/>
    <property type="gene ID" value="HanXRQr2_Chr09g0366081"/>
</dbReference>
<dbReference type="InterPro" id="IPR011009">
    <property type="entry name" value="Kinase-like_dom_sf"/>
</dbReference>
<dbReference type="GO" id="GO:0004672">
    <property type="term" value="F:protein kinase activity"/>
    <property type="evidence" value="ECO:0007669"/>
    <property type="project" value="InterPro"/>
</dbReference>
<dbReference type="AlphaFoldDB" id="A0A251TSF3"/>
<keyword evidence="8" id="KW-1185">Reference proteome</keyword>
<dbReference type="PANTHER" id="PTHR27005">
    <property type="entry name" value="WALL-ASSOCIATED RECEPTOR KINASE-LIKE 21"/>
    <property type="match status" value="1"/>
</dbReference>
<dbReference type="InterPro" id="IPR045274">
    <property type="entry name" value="WAK-like"/>
</dbReference>